<dbReference type="UniPathway" id="UPA00559"/>
<protein>
    <recommendedName>
        <fullName evidence="3 10">2-(3-amino-3-carboxypropyl)histidine synthase</fullName>
        <ecNumber evidence="3 10">2.5.1.108</ecNumber>
    </recommendedName>
</protein>
<dbReference type="Gene3D" id="3.40.50.11840">
    <property type="entry name" value="Diphthamide synthesis DPH1/DPH2 domain 1"/>
    <property type="match status" value="1"/>
</dbReference>
<comment type="pathway">
    <text evidence="2 10">Protein modification; peptidyl-diphthamide biosynthesis.</text>
</comment>
<keyword evidence="10" id="KW-0004">4Fe-4S</keyword>
<dbReference type="NCBIfam" id="TIGR00322">
    <property type="entry name" value="diphth2_R"/>
    <property type="match status" value="1"/>
</dbReference>
<reference evidence="11" key="1">
    <citation type="journal article" date="2020" name="mSystems">
        <title>Genome- and Community-Level Interaction Insights into Carbon Utilization and Element Cycling Functions of Hydrothermarchaeota in Hydrothermal Sediment.</title>
        <authorList>
            <person name="Zhou Z."/>
            <person name="Liu Y."/>
            <person name="Xu W."/>
            <person name="Pan J."/>
            <person name="Luo Z.H."/>
            <person name="Li M."/>
        </authorList>
    </citation>
    <scope>NUCLEOTIDE SEQUENCE [LARGE SCALE GENOMIC DNA]</scope>
    <source>
        <strain evidence="11">SpSt-16</strain>
    </source>
</reference>
<accession>A0A7C2V9D4</accession>
<dbReference type="SFLD" id="SFLDS00032">
    <property type="entry name" value="Radical_SAM_3-amino-3-carboxyp"/>
    <property type="match status" value="1"/>
</dbReference>
<dbReference type="PANTHER" id="PTHR10762">
    <property type="entry name" value="DIPHTHAMIDE BIOSYNTHESIS PROTEIN"/>
    <property type="match status" value="1"/>
</dbReference>
<dbReference type="GO" id="GO:0090560">
    <property type="term" value="F:2-(3-amino-3-carboxypropyl)histidine synthase activity"/>
    <property type="evidence" value="ECO:0007669"/>
    <property type="project" value="UniProtKB-UniRule"/>
</dbReference>
<dbReference type="InterPro" id="IPR042263">
    <property type="entry name" value="DPH1/DPH2_1"/>
</dbReference>
<evidence type="ECO:0000313" key="11">
    <source>
        <dbReference type="EMBL" id="HEW53190.1"/>
    </source>
</evidence>
<keyword evidence="4 10" id="KW-0808">Transferase</keyword>
<evidence type="ECO:0000256" key="10">
    <source>
        <dbReference type="PIRNR" id="PIRNR004967"/>
    </source>
</evidence>
<dbReference type="AlphaFoldDB" id="A0A7C2V9D4"/>
<dbReference type="Gene3D" id="3.40.50.11860">
    <property type="entry name" value="Diphthamide synthesis DPH1/DPH2 domain 3"/>
    <property type="match status" value="1"/>
</dbReference>
<dbReference type="InterPro" id="IPR042265">
    <property type="entry name" value="DPH1/DPH2_3"/>
</dbReference>
<keyword evidence="8 10" id="KW-0411">Iron-sulfur</keyword>
<dbReference type="Gene3D" id="3.40.50.11850">
    <property type="entry name" value="Diphthamide synthesis DPH1/DPH2 domain 2"/>
    <property type="match status" value="1"/>
</dbReference>
<dbReference type="PANTHER" id="PTHR10762:SF1">
    <property type="entry name" value="2-(3-AMINO-3-CARBOXYPROPYL)HISTIDINE SYNTHASE SUBUNIT 1"/>
    <property type="match status" value="1"/>
</dbReference>
<dbReference type="EC" id="2.5.1.108" evidence="3 10"/>
<comment type="caution">
    <text evidence="11">The sequence shown here is derived from an EMBL/GenBank/DDBJ whole genome shotgun (WGS) entry which is preliminary data.</text>
</comment>
<evidence type="ECO:0000256" key="9">
    <source>
        <dbReference type="ARBA" id="ARBA00048403"/>
    </source>
</evidence>
<name>A0A7C2V9D4_9CREN</name>
<dbReference type="EMBL" id="DSGT01000009">
    <property type="protein sequence ID" value="HEW53190.1"/>
    <property type="molecule type" value="Genomic_DNA"/>
</dbReference>
<evidence type="ECO:0000256" key="8">
    <source>
        <dbReference type="ARBA" id="ARBA00023014"/>
    </source>
</evidence>
<evidence type="ECO:0000256" key="7">
    <source>
        <dbReference type="ARBA" id="ARBA00023004"/>
    </source>
</evidence>
<dbReference type="GO" id="GO:0017183">
    <property type="term" value="P:protein histidyl modification to diphthamide"/>
    <property type="evidence" value="ECO:0007669"/>
    <property type="project" value="UniProtKB-UniRule"/>
</dbReference>
<evidence type="ECO:0000256" key="6">
    <source>
        <dbReference type="ARBA" id="ARBA00022723"/>
    </source>
</evidence>
<dbReference type="PIRSF" id="PIRSF004967">
    <property type="entry name" value="DPH1"/>
    <property type="match status" value="1"/>
</dbReference>
<sequence>MDVCLDHDFDLVKVVEEIRKAKARKILVQLPEGFHRCFNSISHALKSSIGNNLEIFLSLNPSYGPCLIDEHTANEINADMIVHFGHVEYPYYRPRVRVLYVPVEYKGVDMHRVKELLASLCREGEKLCIVSTSQHIELCKKLEKELSDCNISYRGTVFGCTHADVRSCSTLLVIAGGRFSCIAQGLQLQSRGSGLRIMCLDPYTYRLWNPAEELVKILRVRMWKVHKALEGKRWLIVSGTYGQSRKELVDMLLNKLREKGFEVDVAKVLRLDRDSIVNIGSSYDVVVVVSCPYQAFDFYDLEVPIITVGEAFMVLAGNIERYIYPW</sequence>
<comment type="catalytic activity">
    <reaction evidence="9 10">
        <text>L-histidyl-[translation elongation factor 2] + S-adenosyl-L-methionine = 2-[(3S)-amino-3-carboxypropyl]-L-histidyl-[translation elongation factor 2] + S-methyl-5'-thioadenosine + H(+)</text>
        <dbReference type="Rhea" id="RHEA:36783"/>
        <dbReference type="Rhea" id="RHEA-COMP:9748"/>
        <dbReference type="Rhea" id="RHEA-COMP:9749"/>
        <dbReference type="ChEBI" id="CHEBI:15378"/>
        <dbReference type="ChEBI" id="CHEBI:17509"/>
        <dbReference type="ChEBI" id="CHEBI:29979"/>
        <dbReference type="ChEBI" id="CHEBI:59789"/>
        <dbReference type="ChEBI" id="CHEBI:73995"/>
        <dbReference type="EC" id="2.5.1.108"/>
    </reaction>
</comment>
<evidence type="ECO:0000256" key="2">
    <source>
        <dbReference type="ARBA" id="ARBA00005156"/>
    </source>
</evidence>
<keyword evidence="5 10" id="KW-0949">S-adenosyl-L-methionine</keyword>
<evidence type="ECO:0000256" key="5">
    <source>
        <dbReference type="ARBA" id="ARBA00022691"/>
    </source>
</evidence>
<keyword evidence="6 10" id="KW-0479">Metal-binding</keyword>
<dbReference type="InterPro" id="IPR042264">
    <property type="entry name" value="DPH1/DPH2_2"/>
</dbReference>
<comment type="similarity">
    <text evidence="10">Belongs to the DPH1/DPH2 family.</text>
</comment>
<dbReference type="InterPro" id="IPR035435">
    <property type="entry name" value="DPH1/DPH2_euk_archaea"/>
</dbReference>
<dbReference type="Pfam" id="PF01866">
    <property type="entry name" value="Diphthamide_syn"/>
    <property type="match status" value="1"/>
</dbReference>
<evidence type="ECO:0000256" key="3">
    <source>
        <dbReference type="ARBA" id="ARBA00012221"/>
    </source>
</evidence>
<comment type="function">
    <text evidence="10">Catalyzes the first step of diphthamide biosynthesis, i.e. the transfer of the 3-amino-3-carboxypropyl group from S-adenosyl-L-methionine (SAM) to the C2 position of the imidazole ring of the target histidine residue in translation elongation factor 2 (EF-2).</text>
</comment>
<gene>
    <name evidence="11" type="ORF">ENO77_03385</name>
</gene>
<organism evidence="11">
    <name type="scientific">Ignisphaera aggregans</name>
    <dbReference type="NCBI Taxonomy" id="334771"/>
    <lineage>
        <taxon>Archaea</taxon>
        <taxon>Thermoproteota</taxon>
        <taxon>Thermoprotei</taxon>
        <taxon>Desulfurococcales</taxon>
        <taxon>Desulfurococcaceae</taxon>
        <taxon>Ignisphaera</taxon>
    </lineage>
</organism>
<proteinExistence type="inferred from homology"/>
<evidence type="ECO:0000256" key="4">
    <source>
        <dbReference type="ARBA" id="ARBA00022679"/>
    </source>
</evidence>
<dbReference type="GO" id="GO:0046872">
    <property type="term" value="F:metal ion binding"/>
    <property type="evidence" value="ECO:0007669"/>
    <property type="project" value="UniProtKB-KW"/>
</dbReference>
<dbReference type="GO" id="GO:0051539">
    <property type="term" value="F:4 iron, 4 sulfur cluster binding"/>
    <property type="evidence" value="ECO:0007669"/>
    <property type="project" value="UniProtKB-UniRule"/>
</dbReference>
<keyword evidence="7 10" id="KW-0408">Iron</keyword>
<comment type="cofactor">
    <cofactor evidence="1 10">
        <name>[4Fe-4S] cluster</name>
        <dbReference type="ChEBI" id="CHEBI:49883"/>
    </cofactor>
</comment>
<evidence type="ECO:0000256" key="1">
    <source>
        <dbReference type="ARBA" id="ARBA00001966"/>
    </source>
</evidence>
<dbReference type="InterPro" id="IPR016435">
    <property type="entry name" value="DPH1/DPH2"/>
</dbReference>